<keyword evidence="8" id="KW-0129">CBS domain</keyword>
<dbReference type="Proteomes" id="UP001180724">
    <property type="component" value="Unassembled WGS sequence"/>
</dbReference>
<evidence type="ECO:0000256" key="6">
    <source>
        <dbReference type="ARBA" id="ARBA00023277"/>
    </source>
</evidence>
<dbReference type="Pfam" id="PF13242">
    <property type="entry name" value="Hydrolase_like"/>
    <property type="match status" value="1"/>
</dbReference>
<dbReference type="PANTHER" id="PTHR42891:SF1">
    <property type="entry name" value="D-GLYCERO-BETA-D-MANNO-HEPTOSE-1,7-BISPHOSPHATE 7-PHOSPHATASE"/>
    <property type="match status" value="1"/>
</dbReference>
<evidence type="ECO:0000256" key="2">
    <source>
        <dbReference type="ARBA" id="ARBA00005628"/>
    </source>
</evidence>
<dbReference type="SUPFAM" id="SSF56784">
    <property type="entry name" value="HAD-like"/>
    <property type="match status" value="1"/>
</dbReference>
<accession>A0ABU3AXD2</accession>
<evidence type="ECO:0000313" key="11">
    <source>
        <dbReference type="EMBL" id="MDT0614846.1"/>
    </source>
</evidence>
<organism evidence="11 12">
    <name type="scientific">Streptomyces lancefieldiae</name>
    <dbReference type="NCBI Taxonomy" id="3075520"/>
    <lineage>
        <taxon>Bacteria</taxon>
        <taxon>Bacillati</taxon>
        <taxon>Actinomycetota</taxon>
        <taxon>Actinomycetes</taxon>
        <taxon>Kitasatosporales</taxon>
        <taxon>Streptomycetaceae</taxon>
        <taxon>Streptomyces</taxon>
    </lineage>
</organism>
<comment type="similarity">
    <text evidence="2">Belongs to the GmhB family.</text>
</comment>
<evidence type="ECO:0000259" key="10">
    <source>
        <dbReference type="PROSITE" id="PS51371"/>
    </source>
</evidence>
<dbReference type="InterPro" id="IPR004446">
    <property type="entry name" value="Heptose_bisP_phosphatase"/>
</dbReference>
<dbReference type="InterPro" id="IPR006543">
    <property type="entry name" value="Histidinol-phos"/>
</dbReference>
<evidence type="ECO:0000256" key="4">
    <source>
        <dbReference type="ARBA" id="ARBA00022723"/>
    </source>
</evidence>
<reference evidence="11" key="1">
    <citation type="submission" date="2024-05" db="EMBL/GenBank/DDBJ databases">
        <title>30 novel species of actinomycetes from the DSMZ collection.</title>
        <authorList>
            <person name="Nouioui I."/>
        </authorList>
    </citation>
    <scope>NUCLEOTIDE SEQUENCE</scope>
    <source>
        <strain evidence="11">DSM 40712</strain>
    </source>
</reference>
<keyword evidence="3" id="KW-0963">Cytoplasm</keyword>
<protein>
    <recommendedName>
        <fullName evidence="7">D,D-heptose 1,7-bisphosphate phosphatase</fullName>
    </recommendedName>
</protein>
<keyword evidence="6" id="KW-0119">Carbohydrate metabolism</keyword>
<evidence type="ECO:0000256" key="1">
    <source>
        <dbReference type="ARBA" id="ARBA00004496"/>
    </source>
</evidence>
<evidence type="ECO:0000313" key="12">
    <source>
        <dbReference type="Proteomes" id="UP001180724"/>
    </source>
</evidence>
<evidence type="ECO:0000256" key="7">
    <source>
        <dbReference type="ARBA" id="ARBA00031828"/>
    </source>
</evidence>
<dbReference type="InterPro" id="IPR006357">
    <property type="entry name" value="HAD-SF_hydro_IIA"/>
</dbReference>
<feature type="region of interest" description="Disordered" evidence="9">
    <location>
        <begin position="171"/>
        <end position="247"/>
    </location>
</feature>
<dbReference type="NCBIfam" id="TIGR01656">
    <property type="entry name" value="Histidinol-ppas"/>
    <property type="match status" value="1"/>
</dbReference>
<keyword evidence="12" id="KW-1185">Reference proteome</keyword>
<dbReference type="InterPro" id="IPR006549">
    <property type="entry name" value="HAD-SF_hydro_IIIA"/>
</dbReference>
<evidence type="ECO:0000256" key="3">
    <source>
        <dbReference type="ARBA" id="ARBA00022490"/>
    </source>
</evidence>
<dbReference type="PROSITE" id="PS51371">
    <property type="entry name" value="CBS"/>
    <property type="match status" value="1"/>
</dbReference>
<keyword evidence="4" id="KW-0479">Metal-binding</keyword>
<dbReference type="InterPro" id="IPR023214">
    <property type="entry name" value="HAD_sf"/>
</dbReference>
<dbReference type="EMBL" id="JAVRFH010000047">
    <property type="protein sequence ID" value="MDT0614846.1"/>
    <property type="molecule type" value="Genomic_DNA"/>
</dbReference>
<dbReference type="Pfam" id="PF13344">
    <property type="entry name" value="Hydrolase_6"/>
    <property type="match status" value="1"/>
</dbReference>
<feature type="domain" description="CBS" evidence="10">
    <location>
        <begin position="21"/>
        <end position="77"/>
    </location>
</feature>
<evidence type="ECO:0000256" key="8">
    <source>
        <dbReference type="PROSITE-ProRule" id="PRU00703"/>
    </source>
</evidence>
<comment type="subcellular location">
    <subcellularLocation>
        <location evidence="1">Cytoplasm</location>
    </subcellularLocation>
</comment>
<evidence type="ECO:0000256" key="5">
    <source>
        <dbReference type="ARBA" id="ARBA00022801"/>
    </source>
</evidence>
<dbReference type="Gene3D" id="3.40.50.1000">
    <property type="entry name" value="HAD superfamily/HAD-like"/>
    <property type="match status" value="1"/>
</dbReference>
<dbReference type="NCBIfam" id="TIGR01662">
    <property type="entry name" value="HAD-SF-IIIA"/>
    <property type="match status" value="1"/>
</dbReference>
<feature type="compositionally biased region" description="Low complexity" evidence="9">
    <location>
        <begin position="236"/>
        <end position="247"/>
    </location>
</feature>
<dbReference type="InterPro" id="IPR000644">
    <property type="entry name" value="CBS_dom"/>
</dbReference>
<evidence type="ECO:0000256" key="9">
    <source>
        <dbReference type="SAM" id="MobiDB-lite"/>
    </source>
</evidence>
<keyword evidence="5 11" id="KW-0378">Hydrolase</keyword>
<dbReference type="GO" id="GO:0016787">
    <property type="term" value="F:hydrolase activity"/>
    <property type="evidence" value="ECO:0007669"/>
    <property type="project" value="UniProtKB-KW"/>
</dbReference>
<comment type="caution">
    <text evidence="11">The sequence shown here is derived from an EMBL/GenBank/DDBJ whole genome shotgun (WGS) entry which is preliminary data.</text>
</comment>
<dbReference type="CDD" id="cd07503">
    <property type="entry name" value="HAD_HisB-N"/>
    <property type="match status" value="1"/>
</dbReference>
<dbReference type="PANTHER" id="PTHR42891">
    <property type="entry name" value="D-GLYCERO-BETA-D-MANNO-HEPTOSE-1,7-BISPHOSPHATE 7-PHOSPHATASE"/>
    <property type="match status" value="1"/>
</dbReference>
<sequence>MSPVRAVLFDRDGTLVHDVPYNGDPARVRPVDGAREAVALLRDHGIRVGVVTNQSGIARGLISDADVRRVNRRIDDLIGPFDVWAVCPHGPDDGCHCRKPRPGLVLWAAGRLCTAPADCVVIGDIGADTEAAERAGAHGILVPDARTRPEETAAAAHVAPDLLTAVRTLLDDPPAVSDGRDHDGSRDRAATEPAGSGPARDADGSGPVAAVEAGRPAAPGGRDTGRDEPAPEAARGRAVAGTRGRPR</sequence>
<dbReference type="InterPro" id="IPR036412">
    <property type="entry name" value="HAD-like_sf"/>
</dbReference>
<feature type="compositionally biased region" description="Basic and acidic residues" evidence="9">
    <location>
        <begin position="178"/>
        <end position="190"/>
    </location>
</feature>
<gene>
    <name evidence="11" type="ORF">RM812_32255</name>
</gene>
<name>A0ABU3AXD2_9ACTN</name>
<proteinExistence type="inferred from homology"/>